<dbReference type="InterPro" id="IPR007899">
    <property type="entry name" value="CHAD_dom"/>
</dbReference>
<sequence length="533" mass="58100">MPAVHREVELKYAADDDLELPSLVELVADAAGASSPGGVPLADGVAAEHRLEAVYFDTADLRLAAAGLTLRRRSGGEDAGWHLKLPAGTATRTEIRLPPGRVPPGRTPRAVPDQLQSMVWARTLGRPLQPVARITTERTLRRLSDPTGQVLVEVADDRVTAQRLTSHDGTGDVVSAPIRWREIEVELGDGAGDLVEALDARLRHRGLRTAAGSKLAHVLDDARPGPRTGGKADTRRRWTAKSGAGEVVLAHIREQVAQVQAQDLPVRLDAPDAVHKMRVATRRLRSALSTFTPLFDPDVVRPLRTELKWLAGELGAARDAEVMRDRVRTAVDAQSAALPTRAGADAAQGELDTAYRTAHDRVLTELDGDRYHQVLTALQQLVEQPPLRKPAKAPAGRALPPLVERSYDRVRRIVDQARALPAGAERDELLHDARKAAKQARYAGESVAIVFGKDAATFAAAMEAVQEALGEHQDSALTRERLHALALHSPSTEVAFLYGRLHAQEEARAQHTQQRFDAAWKAAGRKSVRRWLR</sequence>
<dbReference type="PANTHER" id="PTHR39339:SF1">
    <property type="entry name" value="CHAD DOMAIN-CONTAINING PROTEIN"/>
    <property type="match status" value="1"/>
</dbReference>
<dbReference type="EMBL" id="FNOT01000002">
    <property type="protein sequence ID" value="SDX63765.1"/>
    <property type="molecule type" value="Genomic_DNA"/>
</dbReference>
<keyword evidence="4" id="KW-1185">Reference proteome</keyword>
<evidence type="ECO:0000313" key="3">
    <source>
        <dbReference type="EMBL" id="SDX63765.1"/>
    </source>
</evidence>
<dbReference type="Pfam" id="PF01928">
    <property type="entry name" value="CYTH"/>
    <property type="match status" value="1"/>
</dbReference>
<dbReference type="SMART" id="SM00880">
    <property type="entry name" value="CHAD"/>
    <property type="match status" value="1"/>
</dbReference>
<accession>A0A1H3DBH9</accession>
<feature type="region of interest" description="Disordered" evidence="1">
    <location>
        <begin position="219"/>
        <end position="238"/>
    </location>
</feature>
<dbReference type="PROSITE" id="PS51708">
    <property type="entry name" value="CHAD"/>
    <property type="match status" value="1"/>
</dbReference>
<dbReference type="RefSeq" id="WP_091151907.1">
    <property type="nucleotide sequence ID" value="NZ_FNOT01000002.1"/>
</dbReference>
<proteinExistence type="predicted"/>
<dbReference type="Proteomes" id="UP000198921">
    <property type="component" value="Unassembled WGS sequence"/>
</dbReference>
<protein>
    <submittedName>
        <fullName evidence="3">CHAD domain-containing protein</fullName>
    </submittedName>
</protein>
<gene>
    <name evidence="3" type="ORF">SAMN05660209_00926</name>
</gene>
<dbReference type="STRING" id="1137993.SAMN05660209_00926"/>
<dbReference type="InterPro" id="IPR033469">
    <property type="entry name" value="CYTH-like_dom_sf"/>
</dbReference>
<dbReference type="PANTHER" id="PTHR39339">
    <property type="entry name" value="SLR1444 PROTEIN"/>
    <property type="match status" value="1"/>
</dbReference>
<dbReference type="SMART" id="SM01118">
    <property type="entry name" value="CYTH"/>
    <property type="match status" value="1"/>
</dbReference>
<dbReference type="InterPro" id="IPR023577">
    <property type="entry name" value="CYTH_domain"/>
</dbReference>
<evidence type="ECO:0000259" key="2">
    <source>
        <dbReference type="PROSITE" id="PS51708"/>
    </source>
</evidence>
<dbReference type="Pfam" id="PF05235">
    <property type="entry name" value="CHAD"/>
    <property type="match status" value="1"/>
</dbReference>
<organism evidence="3 4">
    <name type="scientific">Geodermatophilus africanus</name>
    <dbReference type="NCBI Taxonomy" id="1137993"/>
    <lineage>
        <taxon>Bacteria</taxon>
        <taxon>Bacillati</taxon>
        <taxon>Actinomycetota</taxon>
        <taxon>Actinomycetes</taxon>
        <taxon>Geodermatophilales</taxon>
        <taxon>Geodermatophilaceae</taxon>
        <taxon>Geodermatophilus</taxon>
    </lineage>
</organism>
<feature type="compositionally biased region" description="Basic and acidic residues" evidence="1">
    <location>
        <begin position="219"/>
        <end position="236"/>
    </location>
</feature>
<dbReference type="AlphaFoldDB" id="A0A1H3DBH9"/>
<dbReference type="Gene3D" id="2.40.320.10">
    <property type="entry name" value="Hypothetical Protein Pfu-838710-001"/>
    <property type="match status" value="1"/>
</dbReference>
<feature type="domain" description="CHAD" evidence="2">
    <location>
        <begin position="241"/>
        <end position="525"/>
    </location>
</feature>
<evidence type="ECO:0000256" key="1">
    <source>
        <dbReference type="SAM" id="MobiDB-lite"/>
    </source>
</evidence>
<dbReference type="OrthoDB" id="9777271at2"/>
<dbReference type="InterPro" id="IPR038186">
    <property type="entry name" value="CHAD_dom_sf"/>
</dbReference>
<name>A0A1H3DBH9_9ACTN</name>
<dbReference type="CDD" id="cd07374">
    <property type="entry name" value="CYTH-like_Pase"/>
    <property type="match status" value="1"/>
</dbReference>
<dbReference type="Gene3D" id="1.40.20.10">
    <property type="entry name" value="CHAD domain"/>
    <property type="match status" value="1"/>
</dbReference>
<reference evidence="4" key="1">
    <citation type="submission" date="2016-10" db="EMBL/GenBank/DDBJ databases">
        <authorList>
            <person name="Varghese N."/>
            <person name="Submissions S."/>
        </authorList>
    </citation>
    <scope>NUCLEOTIDE SEQUENCE [LARGE SCALE GENOMIC DNA]</scope>
    <source>
        <strain evidence="4">DSM 45422</strain>
    </source>
</reference>
<evidence type="ECO:0000313" key="4">
    <source>
        <dbReference type="Proteomes" id="UP000198921"/>
    </source>
</evidence>
<dbReference type="SUPFAM" id="SSF55154">
    <property type="entry name" value="CYTH-like phosphatases"/>
    <property type="match status" value="1"/>
</dbReference>